<evidence type="ECO:0000313" key="2">
    <source>
        <dbReference type="EMBL" id="KAJ4336613.1"/>
    </source>
</evidence>
<feature type="region of interest" description="Disordered" evidence="1">
    <location>
        <begin position="157"/>
        <end position="284"/>
    </location>
</feature>
<dbReference type="AlphaFoldDB" id="A0A9W9BZ44"/>
<feature type="compositionally biased region" description="Polar residues" evidence="1">
    <location>
        <begin position="157"/>
        <end position="167"/>
    </location>
</feature>
<reference evidence="2" key="1">
    <citation type="submission" date="2022-10" db="EMBL/GenBank/DDBJ databases">
        <title>Tapping the CABI collections for fungal endophytes: first genome assemblies for Collariella, Neodidymelliopsis, Ascochyta clinopodiicola, Didymella pomorum, Didymosphaeria variabile, Neocosmospora piperis and Neocucurbitaria cava.</title>
        <authorList>
            <person name="Hill R."/>
        </authorList>
    </citation>
    <scope>NUCLEOTIDE SEQUENCE</scope>
    <source>
        <strain evidence="2">IMI 360193</strain>
    </source>
</reference>
<feature type="compositionally biased region" description="Basic and acidic residues" evidence="1">
    <location>
        <begin position="183"/>
        <end position="217"/>
    </location>
</feature>
<sequence>MAHLPKRTNLDHLHSWGSFPDHYATYPDDVLQNIDTQFSKWSYDINEGTTGVPFVMAQAPLDTHESLVKVDRELWITGDEDANRKIANSHGAARAVLERAQKKSSKLLSVSKPIGAPKLKIPIAANAASKEDSASKRAALIAKSKTVKDNALVVSKSANQRRSAMQRNKNRRSIMPSPPPTARKTELVKKQDAQTEESRPTVIIVDRKDEDQRRELDSALQNGKLDPSNDRHMEWLMKRLKSTGADNEEEESQVIREVEKLEPTGKTPRLKGKARKKAKSGAAQ</sequence>
<gene>
    <name evidence="2" type="ORF">N0V87_005321</name>
</gene>
<feature type="compositionally biased region" description="Basic and acidic residues" evidence="1">
    <location>
        <begin position="227"/>
        <end position="237"/>
    </location>
</feature>
<evidence type="ECO:0000313" key="3">
    <source>
        <dbReference type="Proteomes" id="UP001140562"/>
    </source>
</evidence>
<accession>A0A9W9BZ44</accession>
<dbReference type="OrthoDB" id="3779826at2759"/>
<name>A0A9W9BZ44_9PLEO</name>
<proteinExistence type="predicted"/>
<dbReference type="Proteomes" id="UP001140562">
    <property type="component" value="Unassembled WGS sequence"/>
</dbReference>
<feature type="compositionally biased region" description="Basic residues" evidence="1">
    <location>
        <begin position="268"/>
        <end position="284"/>
    </location>
</feature>
<evidence type="ECO:0000256" key="1">
    <source>
        <dbReference type="SAM" id="MobiDB-lite"/>
    </source>
</evidence>
<dbReference type="EMBL" id="JAPEUV010000047">
    <property type="protein sequence ID" value="KAJ4336613.1"/>
    <property type="molecule type" value="Genomic_DNA"/>
</dbReference>
<keyword evidence="3" id="KW-1185">Reference proteome</keyword>
<organism evidence="2 3">
    <name type="scientific">Didymella glomerata</name>
    <dbReference type="NCBI Taxonomy" id="749621"/>
    <lineage>
        <taxon>Eukaryota</taxon>
        <taxon>Fungi</taxon>
        <taxon>Dikarya</taxon>
        <taxon>Ascomycota</taxon>
        <taxon>Pezizomycotina</taxon>
        <taxon>Dothideomycetes</taxon>
        <taxon>Pleosporomycetidae</taxon>
        <taxon>Pleosporales</taxon>
        <taxon>Pleosporineae</taxon>
        <taxon>Didymellaceae</taxon>
        <taxon>Didymella</taxon>
    </lineage>
</organism>
<feature type="compositionally biased region" description="Basic and acidic residues" evidence="1">
    <location>
        <begin position="253"/>
        <end position="263"/>
    </location>
</feature>
<protein>
    <submittedName>
        <fullName evidence="2">Uncharacterized protein</fullName>
    </submittedName>
</protein>
<comment type="caution">
    <text evidence="2">The sequence shown here is derived from an EMBL/GenBank/DDBJ whole genome shotgun (WGS) entry which is preliminary data.</text>
</comment>